<dbReference type="EMBL" id="BSOG01000002">
    <property type="protein sequence ID" value="GLR13727.1"/>
    <property type="molecule type" value="Genomic_DNA"/>
</dbReference>
<gene>
    <name evidence="1" type="ORF">GCM10007907_25170</name>
</gene>
<organism evidence="1 2">
    <name type="scientific">Chitinimonas prasina</name>
    <dbReference type="NCBI Taxonomy" id="1434937"/>
    <lineage>
        <taxon>Bacteria</taxon>
        <taxon>Pseudomonadati</taxon>
        <taxon>Pseudomonadota</taxon>
        <taxon>Betaproteobacteria</taxon>
        <taxon>Neisseriales</taxon>
        <taxon>Chitinibacteraceae</taxon>
        <taxon>Chitinimonas</taxon>
    </lineage>
</organism>
<dbReference type="SUPFAM" id="SSF53850">
    <property type="entry name" value="Periplasmic binding protein-like II"/>
    <property type="match status" value="1"/>
</dbReference>
<dbReference type="RefSeq" id="WP_284196814.1">
    <property type="nucleotide sequence ID" value="NZ_BSOG01000002.1"/>
</dbReference>
<dbReference type="Gene3D" id="3.40.190.10">
    <property type="entry name" value="Periplasmic binding protein-like II"/>
    <property type="match status" value="2"/>
</dbReference>
<accession>A0ABQ5YFG1</accession>
<dbReference type="Proteomes" id="UP001156706">
    <property type="component" value="Unassembled WGS sequence"/>
</dbReference>
<evidence type="ECO:0008006" key="3">
    <source>
        <dbReference type="Google" id="ProtNLM"/>
    </source>
</evidence>
<keyword evidence="2" id="KW-1185">Reference proteome</keyword>
<protein>
    <recommendedName>
        <fullName evidence="3">Transporter substrate-binding domain-containing protein</fullName>
    </recommendedName>
</protein>
<proteinExistence type="predicted"/>
<sequence>MKPALLGLVIALLAWPVQAMEVLLNAYHLKPPYIVDADRGVGLYYDLARYLNERISAHQFKTVYLPRRRLESDLELGRLKGLVLGVHPIWFKDETRTRYFWSPAFMQDEDVVVSRTDKTINYDGPDSLVGKRVGLPTGYYYYGVDELVRSGRIIREDAFSEGANLGKLALGRIDAAIVSRPTLEYYLRHQPEWTGRFFVASKPHDRFERYILVPKEYAEVLPDLTAVLSTMERDPVWRAQQDVYR</sequence>
<dbReference type="PANTHER" id="PTHR35936:SF35">
    <property type="entry name" value="L-CYSTINE-BINDING PROTEIN TCYJ"/>
    <property type="match status" value="1"/>
</dbReference>
<evidence type="ECO:0000313" key="2">
    <source>
        <dbReference type="Proteomes" id="UP001156706"/>
    </source>
</evidence>
<dbReference type="PANTHER" id="PTHR35936">
    <property type="entry name" value="MEMBRANE-BOUND LYTIC MUREIN TRANSGLYCOSYLASE F"/>
    <property type="match status" value="1"/>
</dbReference>
<evidence type="ECO:0000313" key="1">
    <source>
        <dbReference type="EMBL" id="GLR13727.1"/>
    </source>
</evidence>
<comment type="caution">
    <text evidence="1">The sequence shown here is derived from an EMBL/GenBank/DDBJ whole genome shotgun (WGS) entry which is preliminary data.</text>
</comment>
<name>A0ABQ5YFG1_9NEIS</name>
<reference evidence="2" key="1">
    <citation type="journal article" date="2019" name="Int. J. Syst. Evol. Microbiol.">
        <title>The Global Catalogue of Microorganisms (GCM) 10K type strain sequencing project: providing services to taxonomists for standard genome sequencing and annotation.</title>
        <authorList>
            <consortium name="The Broad Institute Genomics Platform"/>
            <consortium name="The Broad Institute Genome Sequencing Center for Infectious Disease"/>
            <person name="Wu L."/>
            <person name="Ma J."/>
        </authorList>
    </citation>
    <scope>NUCLEOTIDE SEQUENCE [LARGE SCALE GENOMIC DNA]</scope>
    <source>
        <strain evidence="2">NBRC 110044</strain>
    </source>
</reference>